<evidence type="ECO:0000256" key="1">
    <source>
        <dbReference type="ARBA" id="ARBA00001933"/>
    </source>
</evidence>
<dbReference type="PROSITE" id="PS00392">
    <property type="entry name" value="DDC_GAD_HDC_YDC"/>
    <property type="match status" value="1"/>
</dbReference>
<dbReference type="SUPFAM" id="SSF53383">
    <property type="entry name" value="PLP-dependent transferases"/>
    <property type="match status" value="1"/>
</dbReference>
<dbReference type="AlphaFoldDB" id="A0A935CBP3"/>
<dbReference type="InterPro" id="IPR002129">
    <property type="entry name" value="PyrdxlP-dep_de-COase"/>
</dbReference>
<dbReference type="PANTHER" id="PTHR11999:SF70">
    <property type="entry name" value="MIP05841P"/>
    <property type="match status" value="1"/>
</dbReference>
<keyword evidence="8" id="KW-0808">Transferase</keyword>
<proteinExistence type="inferred from homology"/>
<dbReference type="RefSeq" id="WP_201431167.1">
    <property type="nucleotide sequence ID" value="NZ_JAEQBW010000004.1"/>
</dbReference>
<dbReference type="Proteomes" id="UP000611723">
    <property type="component" value="Unassembled WGS sequence"/>
</dbReference>
<evidence type="ECO:0000256" key="6">
    <source>
        <dbReference type="PIRSR" id="PIRSR602129-50"/>
    </source>
</evidence>
<evidence type="ECO:0000313" key="9">
    <source>
        <dbReference type="Proteomes" id="UP000611723"/>
    </source>
</evidence>
<gene>
    <name evidence="8" type="ORF">JKA74_10580</name>
</gene>
<comment type="caution">
    <text evidence="8">The sequence shown here is derived from an EMBL/GenBank/DDBJ whole genome shotgun (WGS) entry which is preliminary data.</text>
</comment>
<protein>
    <submittedName>
        <fullName evidence="8">Aspartate aminotransferase family protein</fullName>
    </submittedName>
</protein>
<comment type="cofactor">
    <cofactor evidence="1 6 7">
        <name>pyridoxal 5'-phosphate</name>
        <dbReference type="ChEBI" id="CHEBI:597326"/>
    </cofactor>
</comment>
<keyword evidence="8" id="KW-0032">Aminotransferase</keyword>
<dbReference type="PRINTS" id="PR00800">
    <property type="entry name" value="YHDCRBOXLASE"/>
</dbReference>
<sequence>MLNTQDFRKHAHVMADWMADYFENVEHYPVMSQVKPGEIKSQLPGSFNESPEKFEEIFKDFEKIIMPGITHWESPNFFAYFPASKSKASVLAEMVTATLGVQGMVWLTSPAATELEDRMMEWMRDLLGLSAEWTGSIQDTASTGTFNALITAREKASGYQINQKGFAGMPQYRIYASEQAHSSIDKNVKIAGFGIDNLVKIPVDKNFAMIPEKLEVAVREDLAKGFHPLFVLGAMGTTGTTAVDPLDKIGQIAQTYNLWYHVDAAYSGAALIVPEFRWMSKGMEMADSMVFNPHKWLFTNFDCNLYYVKDPKALTQAYSITPEYLKTDTDTEVNNYRDWHIQLGRRFRALKLWFVLRSFGAEELRQIIRHHCEWADWLKEEIEQSTQFELLAPVPVNLVCFRYNDGKMSEEELNAFNEKLMKEINASGKIFMTHTKLNGKYTLRWVGGHPELTKGHVERAWALMKEMAAHLGR</sequence>
<feature type="modified residue" description="N6-(pyridoxal phosphate)lysine" evidence="6">
    <location>
        <position position="295"/>
    </location>
</feature>
<evidence type="ECO:0000256" key="4">
    <source>
        <dbReference type="ARBA" id="ARBA00022898"/>
    </source>
</evidence>
<dbReference type="InterPro" id="IPR015421">
    <property type="entry name" value="PyrdxlP-dep_Trfase_major"/>
</dbReference>
<evidence type="ECO:0000256" key="2">
    <source>
        <dbReference type="ARBA" id="ARBA00009533"/>
    </source>
</evidence>
<name>A0A935CBP3_9BACT</name>
<evidence type="ECO:0000313" key="8">
    <source>
        <dbReference type="EMBL" id="MBK6265483.1"/>
    </source>
</evidence>
<evidence type="ECO:0000256" key="5">
    <source>
        <dbReference type="ARBA" id="ARBA00023239"/>
    </source>
</evidence>
<dbReference type="GO" id="GO:0008483">
    <property type="term" value="F:transaminase activity"/>
    <property type="evidence" value="ECO:0007669"/>
    <property type="project" value="UniProtKB-KW"/>
</dbReference>
<comment type="similarity">
    <text evidence="2 7">Belongs to the group II decarboxylase family.</text>
</comment>
<dbReference type="GO" id="GO:0005737">
    <property type="term" value="C:cytoplasm"/>
    <property type="evidence" value="ECO:0007669"/>
    <property type="project" value="TreeGrafter"/>
</dbReference>
<dbReference type="Pfam" id="PF00282">
    <property type="entry name" value="Pyridoxal_deC"/>
    <property type="match status" value="1"/>
</dbReference>
<dbReference type="InterPro" id="IPR021115">
    <property type="entry name" value="Pyridoxal-P_BS"/>
</dbReference>
<dbReference type="GO" id="GO:0030170">
    <property type="term" value="F:pyridoxal phosphate binding"/>
    <property type="evidence" value="ECO:0007669"/>
    <property type="project" value="InterPro"/>
</dbReference>
<accession>A0A935CBP3</accession>
<dbReference type="GO" id="GO:0006520">
    <property type="term" value="P:amino acid metabolic process"/>
    <property type="evidence" value="ECO:0007669"/>
    <property type="project" value="InterPro"/>
</dbReference>
<evidence type="ECO:0000256" key="3">
    <source>
        <dbReference type="ARBA" id="ARBA00022793"/>
    </source>
</evidence>
<dbReference type="Gene3D" id="3.40.640.10">
    <property type="entry name" value="Type I PLP-dependent aspartate aminotransferase-like (Major domain)"/>
    <property type="match status" value="1"/>
</dbReference>
<reference evidence="8" key="1">
    <citation type="submission" date="2021-01" db="EMBL/GenBank/DDBJ databases">
        <title>Marivirga aurantiaca sp. nov., isolated from intertidal surface sediments.</title>
        <authorList>
            <person name="Zhang M."/>
        </authorList>
    </citation>
    <scope>NUCLEOTIDE SEQUENCE</scope>
    <source>
        <strain evidence="8">S37H4</strain>
    </source>
</reference>
<dbReference type="GO" id="GO:0016831">
    <property type="term" value="F:carboxy-lyase activity"/>
    <property type="evidence" value="ECO:0007669"/>
    <property type="project" value="UniProtKB-KW"/>
</dbReference>
<dbReference type="InterPro" id="IPR015422">
    <property type="entry name" value="PyrdxlP-dep_Trfase_small"/>
</dbReference>
<keyword evidence="4 6" id="KW-0663">Pyridoxal phosphate</keyword>
<keyword evidence="3" id="KW-0210">Decarboxylase</keyword>
<keyword evidence="9" id="KW-1185">Reference proteome</keyword>
<dbReference type="EMBL" id="JAEQBW010000004">
    <property type="protein sequence ID" value="MBK6265483.1"/>
    <property type="molecule type" value="Genomic_DNA"/>
</dbReference>
<dbReference type="InterPro" id="IPR015424">
    <property type="entry name" value="PyrdxlP-dep_Trfase"/>
</dbReference>
<keyword evidence="5 7" id="KW-0456">Lyase</keyword>
<organism evidence="8 9">
    <name type="scientific">Marivirga aurantiaca</name>
    <dbReference type="NCBI Taxonomy" id="2802615"/>
    <lineage>
        <taxon>Bacteria</taxon>
        <taxon>Pseudomonadati</taxon>
        <taxon>Bacteroidota</taxon>
        <taxon>Cytophagia</taxon>
        <taxon>Cytophagales</taxon>
        <taxon>Marivirgaceae</taxon>
        <taxon>Marivirga</taxon>
    </lineage>
</organism>
<evidence type="ECO:0000256" key="7">
    <source>
        <dbReference type="RuleBase" id="RU000382"/>
    </source>
</evidence>
<dbReference type="InterPro" id="IPR010977">
    <property type="entry name" value="Aromatic_deC"/>
</dbReference>
<dbReference type="Gene3D" id="1.20.1340.10">
    <property type="entry name" value="dopa decarboxylase, N-terminal domain"/>
    <property type="match status" value="1"/>
</dbReference>
<dbReference type="Gene3D" id="3.90.1150.10">
    <property type="entry name" value="Aspartate Aminotransferase, domain 1"/>
    <property type="match status" value="1"/>
</dbReference>
<dbReference type="PANTHER" id="PTHR11999">
    <property type="entry name" value="GROUP II PYRIDOXAL-5-PHOSPHATE DECARBOXYLASE"/>
    <property type="match status" value="1"/>
</dbReference>
<dbReference type="GO" id="GO:0019752">
    <property type="term" value="P:carboxylic acid metabolic process"/>
    <property type="evidence" value="ECO:0007669"/>
    <property type="project" value="InterPro"/>
</dbReference>